<gene>
    <name evidence="8" type="ORF">CLODIP_2_CD09243</name>
</gene>
<feature type="chain" id="PRO_5035845119" description="DAN domain-containing protein" evidence="6">
    <location>
        <begin position="26"/>
        <end position="351"/>
    </location>
</feature>
<evidence type="ECO:0000256" key="3">
    <source>
        <dbReference type="ARBA" id="ARBA00022729"/>
    </source>
</evidence>
<dbReference type="PANTHER" id="PTHR15283:SF5">
    <property type="entry name" value="NEUROBLASTOMA SUPPRESSOR OF TUMORIGENICITY 1"/>
    <property type="match status" value="1"/>
</dbReference>
<comment type="caution">
    <text evidence="8">The sequence shown here is derived from an EMBL/GenBank/DDBJ whole genome shotgun (WGS) entry which is preliminary data.</text>
</comment>
<dbReference type="GO" id="GO:0009887">
    <property type="term" value="P:animal organ morphogenesis"/>
    <property type="evidence" value="ECO:0007669"/>
    <property type="project" value="TreeGrafter"/>
</dbReference>
<sequence>MREVKPVNGWRCVWLLLVLFHLVASSRTHREHKVHNIVLYPGKHSWCKTTPIKQVVAWPGCVAKEIDNNVCVGACFSYTIPQTQPSAPGDVISPYCDSCQASEVSWMDVTLDCDPDESETKLLELAKDQQTSEEQNSTRPFVQMKKKVQIIANCSCSSCSNGGGHHHGHGGGGHGHHQPHLLHHHESETPELVHQQQDVPELMGLVKEIQFRQNSRHAGPHPHFRVNNHTLHQLLVDSNIPEGQIGHQLGVKADSEEEPEVSDDEVEHTSPSAEPPPETTFNAAAESLSLPKSAFEHPGGHHAATHLEVAHEKLHPAHEGTETKARDSFLKELNPIQRVLVLDSVRSDFQL</sequence>
<keyword evidence="9" id="KW-1185">Reference proteome</keyword>
<evidence type="ECO:0000256" key="5">
    <source>
        <dbReference type="SAM" id="MobiDB-lite"/>
    </source>
</evidence>
<evidence type="ECO:0000256" key="2">
    <source>
        <dbReference type="ARBA" id="ARBA00022525"/>
    </source>
</evidence>
<dbReference type="GO" id="GO:0048018">
    <property type="term" value="F:receptor ligand activity"/>
    <property type="evidence" value="ECO:0007669"/>
    <property type="project" value="TreeGrafter"/>
</dbReference>
<protein>
    <recommendedName>
        <fullName evidence="7">DAN domain-containing protein</fullName>
    </recommendedName>
</protein>
<keyword evidence="2" id="KW-0964">Secreted</keyword>
<feature type="signal peptide" evidence="6">
    <location>
        <begin position="1"/>
        <end position="25"/>
    </location>
</feature>
<dbReference type="InterPro" id="IPR004133">
    <property type="entry name" value="DAN_dom"/>
</dbReference>
<dbReference type="OrthoDB" id="8196271at2759"/>
<reference evidence="8 9" key="1">
    <citation type="submission" date="2020-04" db="EMBL/GenBank/DDBJ databases">
        <authorList>
            <person name="Alioto T."/>
            <person name="Alioto T."/>
            <person name="Gomez Garrido J."/>
        </authorList>
    </citation>
    <scope>NUCLEOTIDE SEQUENCE [LARGE SCALE GENOMIC DNA]</scope>
</reference>
<dbReference type="AlphaFoldDB" id="A0A8S1C6V1"/>
<feature type="region of interest" description="Disordered" evidence="5">
    <location>
        <begin position="251"/>
        <end position="280"/>
    </location>
</feature>
<organism evidence="8 9">
    <name type="scientific">Cloeon dipterum</name>
    <dbReference type="NCBI Taxonomy" id="197152"/>
    <lineage>
        <taxon>Eukaryota</taxon>
        <taxon>Metazoa</taxon>
        <taxon>Ecdysozoa</taxon>
        <taxon>Arthropoda</taxon>
        <taxon>Hexapoda</taxon>
        <taxon>Insecta</taxon>
        <taxon>Pterygota</taxon>
        <taxon>Palaeoptera</taxon>
        <taxon>Ephemeroptera</taxon>
        <taxon>Pisciforma</taxon>
        <taxon>Baetidae</taxon>
        <taxon>Cloeon</taxon>
    </lineage>
</organism>
<name>A0A8S1C6V1_9INSE</name>
<dbReference type="Proteomes" id="UP000494165">
    <property type="component" value="Unassembled WGS sequence"/>
</dbReference>
<evidence type="ECO:0000313" key="9">
    <source>
        <dbReference type="Proteomes" id="UP000494165"/>
    </source>
</evidence>
<dbReference type="GO" id="GO:0038098">
    <property type="term" value="P:sequestering of BMP from receptor via BMP binding"/>
    <property type="evidence" value="ECO:0007669"/>
    <property type="project" value="TreeGrafter"/>
</dbReference>
<dbReference type="Pfam" id="PF03045">
    <property type="entry name" value="DAN"/>
    <property type="match status" value="1"/>
</dbReference>
<comment type="subcellular location">
    <subcellularLocation>
        <location evidence="1">Secreted</location>
    </subcellularLocation>
</comment>
<dbReference type="EMBL" id="CADEPI010000016">
    <property type="protein sequence ID" value="CAB3364480.1"/>
    <property type="molecule type" value="Genomic_DNA"/>
</dbReference>
<feature type="compositionally biased region" description="Acidic residues" evidence="5">
    <location>
        <begin position="255"/>
        <end position="266"/>
    </location>
</feature>
<evidence type="ECO:0000259" key="7">
    <source>
        <dbReference type="Pfam" id="PF03045"/>
    </source>
</evidence>
<dbReference type="InterPro" id="IPR029034">
    <property type="entry name" value="Cystine-knot_cytokine"/>
</dbReference>
<accession>A0A8S1C6V1</accession>
<keyword evidence="3 6" id="KW-0732">Signal</keyword>
<proteinExistence type="predicted"/>
<dbReference type="GO" id="GO:0036122">
    <property type="term" value="F:BMP binding"/>
    <property type="evidence" value="ECO:0007669"/>
    <property type="project" value="TreeGrafter"/>
</dbReference>
<keyword evidence="4" id="KW-1015">Disulfide bond</keyword>
<dbReference type="GO" id="GO:0005615">
    <property type="term" value="C:extracellular space"/>
    <property type="evidence" value="ECO:0007669"/>
    <property type="project" value="TreeGrafter"/>
</dbReference>
<evidence type="ECO:0000256" key="4">
    <source>
        <dbReference type="ARBA" id="ARBA00023157"/>
    </source>
</evidence>
<evidence type="ECO:0000256" key="6">
    <source>
        <dbReference type="SAM" id="SignalP"/>
    </source>
</evidence>
<evidence type="ECO:0000256" key="1">
    <source>
        <dbReference type="ARBA" id="ARBA00004613"/>
    </source>
</evidence>
<dbReference type="Gene3D" id="2.10.90.10">
    <property type="entry name" value="Cystine-knot cytokines"/>
    <property type="match status" value="1"/>
</dbReference>
<feature type="domain" description="DAN" evidence="7">
    <location>
        <begin position="35"/>
        <end position="120"/>
    </location>
</feature>
<evidence type="ECO:0000313" key="8">
    <source>
        <dbReference type="EMBL" id="CAB3364480.1"/>
    </source>
</evidence>
<dbReference type="PANTHER" id="PTHR15283">
    <property type="entry name" value="GREMLIN 1"/>
    <property type="match status" value="1"/>
</dbReference>